<evidence type="ECO:0000313" key="1">
    <source>
        <dbReference type="EMBL" id="MDZ5609880.1"/>
    </source>
</evidence>
<dbReference type="SUPFAM" id="SSF140453">
    <property type="entry name" value="EsxAB dimer-like"/>
    <property type="match status" value="1"/>
</dbReference>
<dbReference type="InterPro" id="IPR051768">
    <property type="entry name" value="Bact_secretion_toxin"/>
</dbReference>
<evidence type="ECO:0000313" key="2">
    <source>
        <dbReference type="Proteomes" id="UP001291930"/>
    </source>
</evidence>
<proteinExistence type="predicted"/>
<sequence>MVLIKVTPEMLEQAAKTVSNTRHFLEYLHKDLYNQIENLSFQWAGASSQKFYLDFNDAKPKMFTVLMELDKVSEELMKAAEKFRNADDNYDGSQGNQESSSEDIEEGAMCGKLPPKSDLEKAWDDFTTGLGDAWNGLYDGAGQAIEDAVEGFKSLDDTVTKENMKYAMGHPLETFSTAWNTFSDSFMNDFWHGDIESGFRWGAYFLTSVATGFIGGKGLDKASKLVKGANFSKVTEISPPRLRPAFAGGGLTGEGILSTLPPSGHWGSYLGGYLMFARPSWRTTENEFAVMHPKYREQVAFKDRQEVSRYTKGSTRPDFHVDGHSVELKNYDISTKSKRTNLVNVIVKQLNDRDIHLPQGTRQTVIIDIRGQIVTNEILKEIRAGISRKANTLPEIKIIKED</sequence>
<dbReference type="PANTHER" id="PTHR34976:SF1">
    <property type="entry name" value="TOXIN BC_0920"/>
    <property type="match status" value="1"/>
</dbReference>
<reference evidence="2" key="1">
    <citation type="submission" date="2023-11" db="EMBL/GenBank/DDBJ databases">
        <title>Genome Sequence of Bacillus pseudomycoides stain BUPM19.</title>
        <authorList>
            <person name="Farhat A."/>
        </authorList>
    </citation>
    <scope>NUCLEOTIDE SEQUENCE [LARGE SCALE GENOMIC DNA]</scope>
    <source>
        <strain evidence="2">BUPM19</strain>
    </source>
</reference>
<comment type="caution">
    <text evidence="1">The sequence shown here is derived from an EMBL/GenBank/DDBJ whole genome shotgun (WGS) entry which is preliminary data.</text>
</comment>
<dbReference type="InterPro" id="IPR036689">
    <property type="entry name" value="ESAT-6-like_sf"/>
</dbReference>
<dbReference type="Proteomes" id="UP001291930">
    <property type="component" value="Unassembled WGS sequence"/>
</dbReference>
<dbReference type="Pfam" id="PF06013">
    <property type="entry name" value="WXG100"/>
    <property type="match status" value="1"/>
</dbReference>
<dbReference type="RefSeq" id="WP_374219233.1">
    <property type="nucleotide sequence ID" value="NZ_JAXOVW010000090.1"/>
</dbReference>
<dbReference type="InterPro" id="IPR010310">
    <property type="entry name" value="T7SS_ESAT-6-like"/>
</dbReference>
<gene>
    <name evidence="1" type="ORF">U2I54_23190</name>
</gene>
<organism evidence="1 2">
    <name type="scientific">Bacillus bingmayongensis</name>
    <dbReference type="NCBI Taxonomy" id="1150157"/>
    <lineage>
        <taxon>Bacteria</taxon>
        <taxon>Bacillati</taxon>
        <taxon>Bacillota</taxon>
        <taxon>Bacilli</taxon>
        <taxon>Bacillales</taxon>
        <taxon>Bacillaceae</taxon>
        <taxon>Bacillus</taxon>
    </lineage>
</organism>
<dbReference type="EMBL" id="JAXOVW010000090">
    <property type="protein sequence ID" value="MDZ5609880.1"/>
    <property type="molecule type" value="Genomic_DNA"/>
</dbReference>
<protein>
    <submittedName>
        <fullName evidence="1">WXG100 family type VII secretion target</fullName>
    </submittedName>
</protein>
<dbReference type="NCBIfam" id="TIGR03930">
    <property type="entry name" value="WXG100_ESAT6"/>
    <property type="match status" value="1"/>
</dbReference>
<dbReference type="PANTHER" id="PTHR34976">
    <property type="entry name" value="RIBONUCLEASE YQCG-RELATED"/>
    <property type="match status" value="1"/>
</dbReference>
<name>A0ABU5K2H9_9BACI</name>
<dbReference type="Gene3D" id="1.10.287.850">
    <property type="entry name" value="HP0062-like domain"/>
    <property type="match status" value="1"/>
</dbReference>
<accession>A0ABU5K2H9</accession>
<keyword evidence="2" id="KW-1185">Reference proteome</keyword>